<reference evidence="1" key="2">
    <citation type="submission" date="2016-06" db="EMBL/GenBank/DDBJ databases">
        <title>The genome of a short-lived fish provides insights into sex chromosome evolution and the genetic control of aging.</title>
        <authorList>
            <person name="Reichwald K."/>
            <person name="Felder M."/>
            <person name="Petzold A."/>
            <person name="Koch P."/>
            <person name="Groth M."/>
            <person name="Platzer M."/>
        </authorList>
    </citation>
    <scope>NUCLEOTIDE SEQUENCE</scope>
    <source>
        <tissue evidence="1">Brain</tissue>
    </source>
</reference>
<evidence type="ECO:0000313" key="1">
    <source>
        <dbReference type="EMBL" id="SBQ41540.1"/>
    </source>
</evidence>
<organism evidence="1">
    <name type="scientific">Nothobranchius kadleci</name>
    <name type="common">African annual killifish</name>
    <dbReference type="NCBI Taxonomy" id="1051664"/>
    <lineage>
        <taxon>Eukaryota</taxon>
        <taxon>Metazoa</taxon>
        <taxon>Chordata</taxon>
        <taxon>Craniata</taxon>
        <taxon>Vertebrata</taxon>
        <taxon>Euteleostomi</taxon>
        <taxon>Actinopterygii</taxon>
        <taxon>Neopterygii</taxon>
        <taxon>Teleostei</taxon>
        <taxon>Neoteleostei</taxon>
        <taxon>Acanthomorphata</taxon>
        <taxon>Ovalentaria</taxon>
        <taxon>Atherinomorphae</taxon>
        <taxon>Cyprinodontiformes</taxon>
        <taxon>Nothobranchiidae</taxon>
        <taxon>Nothobranchius</taxon>
    </lineage>
</organism>
<name>A0A1A8E4W8_NOTKA</name>
<gene>
    <name evidence="1" type="primary">BX294434.1</name>
</gene>
<accession>A0A1A8E4W8</accession>
<sequence length="13" mass="1529">MTHFSFPSFLLCV</sequence>
<protein>
    <submittedName>
        <fullName evidence="1">Solute carrier family 41, member 3</fullName>
    </submittedName>
</protein>
<proteinExistence type="predicted"/>
<dbReference type="EMBL" id="HAEA01013060">
    <property type="protein sequence ID" value="SBQ41540.1"/>
    <property type="molecule type" value="Transcribed_RNA"/>
</dbReference>
<reference evidence="1" key="1">
    <citation type="submission" date="2016-05" db="EMBL/GenBank/DDBJ databases">
        <authorList>
            <person name="Lavstsen T."/>
            <person name="Jespersen J.S."/>
        </authorList>
    </citation>
    <scope>NUCLEOTIDE SEQUENCE</scope>
    <source>
        <tissue evidence="1">Brain</tissue>
    </source>
</reference>